<proteinExistence type="predicted"/>
<keyword evidence="2" id="KW-0732">Signal</keyword>
<dbReference type="AlphaFoldDB" id="A0A5E7NDY5"/>
<dbReference type="Proteomes" id="UP000327111">
    <property type="component" value="Unassembled WGS sequence"/>
</dbReference>
<feature type="region of interest" description="Disordered" evidence="1">
    <location>
        <begin position="24"/>
        <end position="102"/>
    </location>
</feature>
<name>A0A5E7NDY5_PSEFL</name>
<feature type="chain" id="PRO_5022929495" evidence="2">
    <location>
        <begin position="25"/>
        <end position="102"/>
    </location>
</feature>
<feature type="signal peptide" evidence="2">
    <location>
        <begin position="1"/>
        <end position="24"/>
    </location>
</feature>
<dbReference type="EMBL" id="CABVIF010000010">
    <property type="protein sequence ID" value="VVP34223.1"/>
    <property type="molecule type" value="Genomic_DNA"/>
</dbReference>
<evidence type="ECO:0000313" key="3">
    <source>
        <dbReference type="EMBL" id="VVP34223.1"/>
    </source>
</evidence>
<evidence type="ECO:0000256" key="2">
    <source>
        <dbReference type="SAM" id="SignalP"/>
    </source>
</evidence>
<evidence type="ECO:0000313" key="4">
    <source>
        <dbReference type="Proteomes" id="UP000327111"/>
    </source>
</evidence>
<gene>
    <name evidence="3" type="ORF">PS854_04475</name>
</gene>
<organism evidence="3 4">
    <name type="scientific">Pseudomonas fluorescens</name>
    <dbReference type="NCBI Taxonomy" id="294"/>
    <lineage>
        <taxon>Bacteria</taxon>
        <taxon>Pseudomonadati</taxon>
        <taxon>Pseudomonadota</taxon>
        <taxon>Gammaproteobacteria</taxon>
        <taxon>Pseudomonadales</taxon>
        <taxon>Pseudomonadaceae</taxon>
        <taxon>Pseudomonas</taxon>
    </lineage>
</organism>
<sequence length="102" mass="9341" precursor="true">MNRSTVTALTVAGLLSLGALSVYAGNDAPVDKGGMPPSTEMNAGSGPENALPPGTIEGGNGGDADGSSTSPGTGGGSSAGSGAGGADSGSTNGKTTEDKNGG</sequence>
<evidence type="ECO:0000256" key="1">
    <source>
        <dbReference type="SAM" id="MobiDB-lite"/>
    </source>
</evidence>
<accession>A0A5E7NDY5</accession>
<feature type="compositionally biased region" description="Gly residues" evidence="1">
    <location>
        <begin position="72"/>
        <end position="87"/>
    </location>
</feature>
<reference evidence="3 4" key="1">
    <citation type="submission" date="2019-09" db="EMBL/GenBank/DDBJ databases">
        <authorList>
            <person name="Chandra G."/>
            <person name="Truman W A."/>
        </authorList>
    </citation>
    <scope>NUCLEOTIDE SEQUENCE [LARGE SCALE GENOMIC DNA]</scope>
    <source>
        <strain evidence="3">PS854</strain>
    </source>
</reference>
<protein>
    <submittedName>
        <fullName evidence="3">Uncharacterized protein</fullName>
    </submittedName>
</protein>